<organism evidence="1 2">
    <name type="scientific">Haematococcus lacustris</name>
    <name type="common">Green alga</name>
    <name type="synonym">Haematococcus pluvialis</name>
    <dbReference type="NCBI Taxonomy" id="44745"/>
    <lineage>
        <taxon>Eukaryota</taxon>
        <taxon>Viridiplantae</taxon>
        <taxon>Chlorophyta</taxon>
        <taxon>core chlorophytes</taxon>
        <taxon>Chlorophyceae</taxon>
        <taxon>CS clade</taxon>
        <taxon>Chlamydomonadales</taxon>
        <taxon>Haematococcaceae</taxon>
        <taxon>Haematococcus</taxon>
    </lineage>
</organism>
<evidence type="ECO:0000313" key="1">
    <source>
        <dbReference type="EMBL" id="GFH30611.1"/>
    </source>
</evidence>
<gene>
    <name evidence="1" type="ORF">HaLaN_29496</name>
</gene>
<feature type="non-terminal residue" evidence="1">
    <location>
        <position position="1"/>
    </location>
</feature>
<sequence length="79" mass="8211">MGNSVAKAAGSGVRRQLPKAVPQGDAALLEKIASQEQARLQELPSYEELNAKNVPLDDLLSKIYGGVRAGLPPSAASPT</sequence>
<dbReference type="EMBL" id="BLLF01005023">
    <property type="protein sequence ID" value="GFH30611.1"/>
    <property type="molecule type" value="Genomic_DNA"/>
</dbReference>
<keyword evidence="2" id="KW-1185">Reference proteome</keyword>
<comment type="caution">
    <text evidence="1">The sequence shown here is derived from an EMBL/GenBank/DDBJ whole genome shotgun (WGS) entry which is preliminary data.</text>
</comment>
<reference evidence="1 2" key="1">
    <citation type="submission" date="2020-02" db="EMBL/GenBank/DDBJ databases">
        <title>Draft genome sequence of Haematococcus lacustris strain NIES-144.</title>
        <authorList>
            <person name="Morimoto D."/>
            <person name="Nakagawa S."/>
            <person name="Yoshida T."/>
            <person name="Sawayama S."/>
        </authorList>
    </citation>
    <scope>NUCLEOTIDE SEQUENCE [LARGE SCALE GENOMIC DNA]</scope>
    <source>
        <strain evidence="1 2">NIES-144</strain>
    </source>
</reference>
<evidence type="ECO:0000313" key="2">
    <source>
        <dbReference type="Proteomes" id="UP000485058"/>
    </source>
</evidence>
<accession>A0A6A0AEB1</accession>
<dbReference type="AlphaFoldDB" id="A0A6A0AEB1"/>
<dbReference type="Proteomes" id="UP000485058">
    <property type="component" value="Unassembled WGS sequence"/>
</dbReference>
<protein>
    <submittedName>
        <fullName evidence="1">Uncharacterized protein</fullName>
    </submittedName>
</protein>
<name>A0A6A0AEB1_HAELA</name>
<proteinExistence type="predicted"/>